<evidence type="ECO:0000313" key="1">
    <source>
        <dbReference type="EMBL" id="SVD50702.1"/>
    </source>
</evidence>
<dbReference type="AlphaFoldDB" id="A0A382VW01"/>
<accession>A0A382VW01</accession>
<organism evidence="1">
    <name type="scientific">marine metagenome</name>
    <dbReference type="NCBI Taxonomy" id="408172"/>
    <lineage>
        <taxon>unclassified sequences</taxon>
        <taxon>metagenomes</taxon>
        <taxon>ecological metagenomes</taxon>
    </lineage>
</organism>
<gene>
    <name evidence="1" type="ORF">METZ01_LOCUS403556</name>
</gene>
<reference evidence="1" key="1">
    <citation type="submission" date="2018-05" db="EMBL/GenBank/DDBJ databases">
        <authorList>
            <person name="Lanie J.A."/>
            <person name="Ng W.-L."/>
            <person name="Kazmierczak K.M."/>
            <person name="Andrzejewski T.M."/>
            <person name="Davidsen T.M."/>
            <person name="Wayne K.J."/>
            <person name="Tettelin H."/>
            <person name="Glass J.I."/>
            <person name="Rusch D."/>
            <person name="Podicherti R."/>
            <person name="Tsui H.-C.T."/>
            <person name="Winkler M.E."/>
        </authorList>
    </citation>
    <scope>NUCLEOTIDE SEQUENCE</scope>
</reference>
<protein>
    <submittedName>
        <fullName evidence="1">Uncharacterized protein</fullName>
    </submittedName>
</protein>
<proteinExistence type="predicted"/>
<sequence>MPQFLNYNPDWTDKQSILTRNALLLWSAPRQTVEYGSIRPTRDYHESAEFAALRKKSPPGL</sequence>
<dbReference type="EMBL" id="UINC01155068">
    <property type="protein sequence ID" value="SVD50702.1"/>
    <property type="molecule type" value="Genomic_DNA"/>
</dbReference>
<name>A0A382VW01_9ZZZZ</name>